<dbReference type="GO" id="GO:0006465">
    <property type="term" value="P:signal peptide processing"/>
    <property type="evidence" value="ECO:0007669"/>
    <property type="project" value="TreeGrafter"/>
</dbReference>
<evidence type="ECO:0000256" key="5">
    <source>
        <dbReference type="ARBA" id="ARBA00022989"/>
    </source>
</evidence>
<keyword evidence="3" id="KW-1003">Cell membrane</keyword>
<feature type="transmembrane region" description="Helical" evidence="7">
    <location>
        <begin position="6"/>
        <end position="24"/>
    </location>
</feature>
<dbReference type="GO" id="GO:0005886">
    <property type="term" value="C:plasma membrane"/>
    <property type="evidence" value="ECO:0007669"/>
    <property type="project" value="UniProtKB-SubCell"/>
</dbReference>
<evidence type="ECO:0000256" key="7">
    <source>
        <dbReference type="SAM" id="Phobius"/>
    </source>
</evidence>
<evidence type="ECO:0000256" key="1">
    <source>
        <dbReference type="ARBA" id="ARBA00004651"/>
    </source>
</evidence>
<keyword evidence="5 7" id="KW-1133">Transmembrane helix</keyword>
<gene>
    <name evidence="10" type="ORF">JP39_01840</name>
</gene>
<dbReference type="OrthoDB" id="9789291at2"/>
<evidence type="ECO:0000256" key="6">
    <source>
        <dbReference type="ARBA" id="ARBA00023136"/>
    </source>
</evidence>
<evidence type="ECO:0000313" key="11">
    <source>
        <dbReference type="Proteomes" id="UP000061546"/>
    </source>
</evidence>
<keyword evidence="6 7" id="KW-0472">Membrane</keyword>
<evidence type="ECO:0000256" key="3">
    <source>
        <dbReference type="ARBA" id="ARBA00022475"/>
    </source>
</evidence>
<dbReference type="AlphaFoldDB" id="A0A0K2LA80"/>
<evidence type="ECO:0000256" key="2">
    <source>
        <dbReference type="ARBA" id="ARBA00005801"/>
    </source>
</evidence>
<dbReference type="Pfam" id="PF06750">
    <property type="entry name" value="A24_N_bact"/>
    <property type="match status" value="1"/>
</dbReference>
<accession>A0A0K2LA80</accession>
<evidence type="ECO:0000313" key="10">
    <source>
        <dbReference type="EMBL" id="ALB28217.1"/>
    </source>
</evidence>
<keyword evidence="11" id="KW-1185">Reference proteome</keyword>
<comment type="similarity">
    <text evidence="2">Belongs to the peptidase A24 family.</text>
</comment>
<feature type="transmembrane region" description="Helical" evidence="7">
    <location>
        <begin position="121"/>
        <end position="145"/>
    </location>
</feature>
<dbReference type="InterPro" id="IPR010627">
    <property type="entry name" value="Prepilin_pept_A24_N"/>
</dbReference>
<feature type="domain" description="Prepilin type IV endopeptidase peptidase" evidence="8">
    <location>
        <begin position="98"/>
        <end position="188"/>
    </location>
</feature>
<feature type="transmembrane region" description="Helical" evidence="7">
    <location>
        <begin position="175"/>
        <end position="192"/>
    </location>
</feature>
<evidence type="ECO:0000259" key="9">
    <source>
        <dbReference type="Pfam" id="PF06750"/>
    </source>
</evidence>
<dbReference type="PANTHER" id="PTHR30487">
    <property type="entry name" value="TYPE 4 PREPILIN-LIKE PROTEINS LEADER PEPTIDE-PROCESSING ENZYME"/>
    <property type="match status" value="1"/>
</dbReference>
<dbReference type="Pfam" id="PF01478">
    <property type="entry name" value="Peptidase_A24"/>
    <property type="match status" value="1"/>
</dbReference>
<dbReference type="STRING" id="1074467.JP39_01840"/>
<dbReference type="InterPro" id="IPR050882">
    <property type="entry name" value="Prepilin_peptidase/N-MTase"/>
</dbReference>
<dbReference type="GO" id="GO:0004190">
    <property type="term" value="F:aspartic-type endopeptidase activity"/>
    <property type="evidence" value="ECO:0007669"/>
    <property type="project" value="InterPro"/>
</dbReference>
<dbReference type="PROSITE" id="PS51257">
    <property type="entry name" value="PROKAR_LIPOPROTEIN"/>
    <property type="match status" value="1"/>
</dbReference>
<reference evidence="10 11" key="1">
    <citation type="submission" date="2015-08" db="EMBL/GenBank/DDBJ databases">
        <title>Genomic sequence of Lactobacillus heilongjiangensis DSM 28069, isolated from Chinese traditional pickle.</title>
        <authorList>
            <person name="Jiang X."/>
            <person name="Zheng B."/>
            <person name="Cheng H."/>
        </authorList>
    </citation>
    <scope>NUCLEOTIDE SEQUENCE [LARGE SCALE GENOMIC DNA]</scope>
    <source>
        <strain evidence="10 11">DSM 28069</strain>
    </source>
</reference>
<feature type="transmembrane region" description="Helical" evidence="7">
    <location>
        <begin position="199"/>
        <end position="219"/>
    </location>
</feature>
<protein>
    <submittedName>
        <fullName evidence="10">Uncharacterized protein</fullName>
    </submittedName>
</protein>
<feature type="domain" description="Prepilin peptidase A24 N-terminal" evidence="9">
    <location>
        <begin position="11"/>
        <end position="89"/>
    </location>
</feature>
<comment type="subcellular location">
    <subcellularLocation>
        <location evidence="1">Cell membrane</location>
        <topology evidence="1">Multi-pass membrane protein</topology>
    </subcellularLocation>
</comment>
<dbReference type="InterPro" id="IPR000045">
    <property type="entry name" value="Prepilin_IV_endopep_pep"/>
</dbReference>
<evidence type="ECO:0000259" key="8">
    <source>
        <dbReference type="Pfam" id="PF01478"/>
    </source>
</evidence>
<dbReference type="KEGG" id="lhi:JP39_01840"/>
<sequence length="221" mass="25848">MKYFLYFTIFILGACIISFLKVIAHDYPQIDVTRRSHCDYCGRILRWYEIIPIMGYFIINGKCLSCKNQIEFWHPFWEFIGGIIFLSMIHFGDFIYLTLFLGLVVLAFTDAYYGYIYPATYLIIFPTLFLTPLHILNALLTYLILLLLSRKYAFGLGDIEILAILSLILGLKMTLWILMIACLFCIISFLFNKKRSFRFIPYIAIATGIIYMVLSFNIFTI</sequence>
<dbReference type="PANTHER" id="PTHR30487:SF0">
    <property type="entry name" value="PREPILIN LEADER PEPTIDASE_N-METHYLTRANSFERASE-RELATED"/>
    <property type="match status" value="1"/>
</dbReference>
<organism evidence="10 11">
    <name type="scientific">Companilactobacillus heilongjiangensis</name>
    <dbReference type="NCBI Taxonomy" id="1074467"/>
    <lineage>
        <taxon>Bacteria</taxon>
        <taxon>Bacillati</taxon>
        <taxon>Bacillota</taxon>
        <taxon>Bacilli</taxon>
        <taxon>Lactobacillales</taxon>
        <taxon>Lactobacillaceae</taxon>
        <taxon>Companilactobacillus</taxon>
    </lineage>
</organism>
<dbReference type="Proteomes" id="UP000061546">
    <property type="component" value="Chromosome"/>
</dbReference>
<dbReference type="RefSeq" id="WP_041501324.1">
    <property type="nucleotide sequence ID" value="NZ_CP012559.1"/>
</dbReference>
<proteinExistence type="inferred from homology"/>
<keyword evidence="4 7" id="KW-0812">Transmembrane</keyword>
<evidence type="ECO:0000256" key="4">
    <source>
        <dbReference type="ARBA" id="ARBA00022692"/>
    </source>
</evidence>
<feature type="transmembrane region" description="Helical" evidence="7">
    <location>
        <begin position="94"/>
        <end position="115"/>
    </location>
</feature>
<name>A0A0K2LA80_9LACO</name>
<dbReference type="EMBL" id="CP012559">
    <property type="protein sequence ID" value="ALB28217.1"/>
    <property type="molecule type" value="Genomic_DNA"/>
</dbReference>